<name>A0A7Y0EKF4_9CLOT</name>
<reference evidence="1 2" key="1">
    <citation type="submission" date="2020-04" db="EMBL/GenBank/DDBJ databases">
        <authorList>
            <person name="Doyle D.A."/>
        </authorList>
    </citation>
    <scope>NUCLEOTIDE SEQUENCE [LARGE SCALE GENOMIC DNA]</scope>
    <source>
        <strain evidence="1 2">P21</strain>
    </source>
</reference>
<protein>
    <submittedName>
        <fullName evidence="1">Uncharacterized protein</fullName>
    </submittedName>
</protein>
<gene>
    <name evidence="1" type="ORF">HBE96_21270</name>
</gene>
<evidence type="ECO:0000313" key="2">
    <source>
        <dbReference type="Proteomes" id="UP000537131"/>
    </source>
</evidence>
<organism evidence="1 2">
    <name type="scientific">Clostridium muellerianum</name>
    <dbReference type="NCBI Taxonomy" id="2716538"/>
    <lineage>
        <taxon>Bacteria</taxon>
        <taxon>Bacillati</taxon>
        <taxon>Bacillota</taxon>
        <taxon>Clostridia</taxon>
        <taxon>Eubacteriales</taxon>
        <taxon>Clostridiaceae</taxon>
        <taxon>Clostridium</taxon>
    </lineage>
</organism>
<reference evidence="1 2" key="2">
    <citation type="submission" date="2020-06" db="EMBL/GenBank/DDBJ databases">
        <title>Complete Genome Sequence of Clostridium muelleri sp. nov. P21T, an Acid-Alcohol Producing Acetogen Isolated from Old Hay.</title>
        <authorList>
            <person name="Duncan K.E."/>
            <person name="Tanner R.S."/>
        </authorList>
    </citation>
    <scope>NUCLEOTIDE SEQUENCE [LARGE SCALE GENOMIC DNA]</scope>
    <source>
        <strain evidence="1 2">P21</strain>
    </source>
</reference>
<accession>A0A7Y0EKF4</accession>
<dbReference type="AlphaFoldDB" id="A0A7Y0EKF4"/>
<dbReference type="EMBL" id="JABBNI010000063">
    <property type="protein sequence ID" value="NMM65119.1"/>
    <property type="molecule type" value="Genomic_DNA"/>
</dbReference>
<comment type="caution">
    <text evidence="1">The sequence shown here is derived from an EMBL/GenBank/DDBJ whole genome shotgun (WGS) entry which is preliminary data.</text>
</comment>
<keyword evidence="2" id="KW-1185">Reference proteome</keyword>
<proteinExistence type="predicted"/>
<dbReference type="Proteomes" id="UP000537131">
    <property type="component" value="Unassembled WGS sequence"/>
</dbReference>
<sequence>MELRKNENEPIYDDKVKNVIRLLTEGIDREEIAKQMGYSNYKSLDMYVRRRNFHWDSDNQNYVPNYNRFEGTTLEDTIASTSKVAQVIALFSKEGADPKVIAKRLGYADHREMASYMSGKGYQWSSEKKNYTKSLGLVEESVAELETYSQADTRLEKSNDNIIEIIPNAKNISSEQVDLQQFVPLLMMLQKNKEKLVDMLTPQSDAGTIPRYALPGVFVTKSVHMVSPLDVMVREFSREKNVSQRDIFAAALLEFFRKYGYEREVEQLLNSK</sequence>
<evidence type="ECO:0000313" key="1">
    <source>
        <dbReference type="EMBL" id="NMM65119.1"/>
    </source>
</evidence>
<dbReference type="RefSeq" id="WP_169299709.1">
    <property type="nucleotide sequence ID" value="NZ_JABBNI010000063.1"/>
</dbReference>